<gene>
    <name evidence="2" type="ORF">A7A08_02043</name>
</gene>
<dbReference type="EMBL" id="MASI01000004">
    <property type="protein sequence ID" value="ODA67296.1"/>
    <property type="molecule type" value="Genomic_DNA"/>
</dbReference>
<feature type="region of interest" description="Disordered" evidence="1">
    <location>
        <begin position="54"/>
        <end position="81"/>
    </location>
</feature>
<dbReference type="PATRIC" id="fig|1177755.3.peg.2051"/>
<accession>A0A1E2RYI2</accession>
<dbReference type="Proteomes" id="UP000095087">
    <property type="component" value="Unassembled WGS sequence"/>
</dbReference>
<evidence type="ECO:0000313" key="3">
    <source>
        <dbReference type="Proteomes" id="UP000095087"/>
    </source>
</evidence>
<evidence type="ECO:0000313" key="2">
    <source>
        <dbReference type="EMBL" id="ODA67296.1"/>
    </source>
</evidence>
<dbReference type="Pfam" id="PF09954">
    <property type="entry name" value="DUF2188"/>
    <property type="match status" value="1"/>
</dbReference>
<protein>
    <recommendedName>
        <fullName evidence="4">DUF2188 domain-containing protein</fullName>
    </recommendedName>
</protein>
<reference evidence="2 3" key="1">
    <citation type="submission" date="2016-07" db="EMBL/GenBank/DDBJ databases">
        <title>Draft genome sequence of Methyloligella halotolerans C2T (VKM B-2706T=CCUG 61687T=DSM 25045T), a halotolerant polyhydroxybutyrate accumulating methylotroph.</title>
        <authorList>
            <person name="Vasilenko O.V."/>
            <person name="Doronina N.V."/>
            <person name="Poroshina M.N."/>
            <person name="Tarlachkov S.V."/>
            <person name="Trotsenko Y.A."/>
        </authorList>
    </citation>
    <scope>NUCLEOTIDE SEQUENCE [LARGE SCALE GENOMIC DNA]</scope>
    <source>
        <strain evidence="2 3">VKM B-2706</strain>
    </source>
</reference>
<keyword evidence="3" id="KW-1185">Reference proteome</keyword>
<proteinExistence type="predicted"/>
<evidence type="ECO:0008006" key="4">
    <source>
        <dbReference type="Google" id="ProtNLM"/>
    </source>
</evidence>
<feature type="compositionally biased region" description="Basic and acidic residues" evidence="1">
    <location>
        <begin position="62"/>
        <end position="81"/>
    </location>
</feature>
<dbReference type="AlphaFoldDB" id="A0A1E2RYI2"/>
<organism evidence="2 3">
    <name type="scientific">Methyloligella halotolerans</name>
    <dbReference type="NCBI Taxonomy" id="1177755"/>
    <lineage>
        <taxon>Bacteria</taxon>
        <taxon>Pseudomonadati</taxon>
        <taxon>Pseudomonadota</taxon>
        <taxon>Alphaproteobacteria</taxon>
        <taxon>Hyphomicrobiales</taxon>
        <taxon>Hyphomicrobiaceae</taxon>
        <taxon>Methyloligella</taxon>
    </lineage>
</organism>
<dbReference type="InterPro" id="IPR018691">
    <property type="entry name" value="DUF2188"/>
</dbReference>
<dbReference type="RefSeq" id="WP_069095271.1">
    <property type="nucleotide sequence ID" value="NZ_MASI01000004.1"/>
</dbReference>
<sequence>MARTKLTRYSLAYNSTNSRWELKNESTKDVVKKFKTKADAIKGGVLEKAVKEGSVRIKKRDGKIQEERTYPRNRDPRGSKG</sequence>
<dbReference type="OrthoDB" id="7871279at2"/>
<comment type="caution">
    <text evidence="2">The sequence shown here is derived from an EMBL/GenBank/DDBJ whole genome shotgun (WGS) entry which is preliminary data.</text>
</comment>
<evidence type="ECO:0000256" key="1">
    <source>
        <dbReference type="SAM" id="MobiDB-lite"/>
    </source>
</evidence>
<name>A0A1E2RYI2_9HYPH</name>